<accession>A0ACD1GP19</accession>
<name>A0ACD1GP19_9EURO</name>
<evidence type="ECO:0000313" key="2">
    <source>
        <dbReference type="Proteomes" id="UP000249057"/>
    </source>
</evidence>
<keyword evidence="2" id="KW-1185">Reference proteome</keyword>
<dbReference type="Proteomes" id="UP000249057">
    <property type="component" value="Unassembled WGS sequence"/>
</dbReference>
<dbReference type="EMBL" id="KZ825312">
    <property type="protein sequence ID" value="RAH50920.1"/>
    <property type="molecule type" value="Genomic_DNA"/>
</dbReference>
<organism evidence="1 2">
    <name type="scientific">Aspergillus brunneoviolaceus CBS 621.78</name>
    <dbReference type="NCBI Taxonomy" id="1450534"/>
    <lineage>
        <taxon>Eukaryota</taxon>
        <taxon>Fungi</taxon>
        <taxon>Dikarya</taxon>
        <taxon>Ascomycota</taxon>
        <taxon>Pezizomycotina</taxon>
        <taxon>Eurotiomycetes</taxon>
        <taxon>Eurotiomycetidae</taxon>
        <taxon>Eurotiales</taxon>
        <taxon>Aspergillaceae</taxon>
        <taxon>Aspergillus</taxon>
        <taxon>Aspergillus subgen. Circumdati</taxon>
    </lineage>
</organism>
<evidence type="ECO:0000313" key="1">
    <source>
        <dbReference type="EMBL" id="RAH50920.1"/>
    </source>
</evidence>
<protein>
    <submittedName>
        <fullName evidence="1">Uncharacterized protein</fullName>
    </submittedName>
</protein>
<proteinExistence type="predicted"/>
<sequence length="127" mass="14525">MPSSKTDTGIRLPQNDDQTRRLRSTTQNQKAASRLQDASLSGSTRAAAADPTSSWTPEEMFESTVNQYSDPIPDRYSFTDGARMERGAYGNDEADAFEVSWVPLHWLDYPTAHKFSFIYQYRQYRKS</sequence>
<reference evidence="1" key="1">
    <citation type="submission" date="2018-02" db="EMBL/GenBank/DDBJ databases">
        <title>The genomes of Aspergillus section Nigri reveals drivers in fungal speciation.</title>
        <authorList>
            <consortium name="DOE Joint Genome Institute"/>
            <person name="Vesth T.C."/>
            <person name="Nybo J."/>
            <person name="Theobald S."/>
            <person name="Brandl J."/>
            <person name="Frisvad J.C."/>
            <person name="Nielsen K.F."/>
            <person name="Lyhne E.K."/>
            <person name="Kogle M.E."/>
            <person name="Kuo A."/>
            <person name="Riley R."/>
            <person name="Clum A."/>
            <person name="Nolan M."/>
            <person name="Lipzen A."/>
            <person name="Salamov A."/>
            <person name="Henrissat B."/>
            <person name="Wiebenga A."/>
            <person name="De vries R.P."/>
            <person name="Grigoriev I.V."/>
            <person name="Mortensen U.H."/>
            <person name="Andersen M.R."/>
            <person name="Baker S.E."/>
        </authorList>
    </citation>
    <scope>NUCLEOTIDE SEQUENCE</scope>
    <source>
        <strain evidence="1">CBS 621.78</strain>
    </source>
</reference>
<gene>
    <name evidence="1" type="ORF">BO95DRAFT_438187</name>
</gene>